<reference evidence="2 3" key="1">
    <citation type="journal article" date="2019" name="Int. J. Syst. Evol. Microbiol.">
        <title>The Global Catalogue of Microorganisms (GCM) 10K type strain sequencing project: providing services to taxonomists for standard genome sequencing and annotation.</title>
        <authorList>
            <consortium name="The Broad Institute Genomics Platform"/>
            <consortium name="The Broad Institute Genome Sequencing Center for Infectious Disease"/>
            <person name="Wu L."/>
            <person name="Ma J."/>
        </authorList>
    </citation>
    <scope>NUCLEOTIDE SEQUENCE [LARGE SCALE GENOMIC DNA]</scope>
    <source>
        <strain evidence="2 3">JCM 19585</strain>
    </source>
</reference>
<evidence type="ECO:0000313" key="3">
    <source>
        <dbReference type="Proteomes" id="UP000628840"/>
    </source>
</evidence>
<proteinExistence type="predicted"/>
<accession>A0A830F8C9</accession>
<gene>
    <name evidence="2" type="ORF">GCM10009037_11830</name>
</gene>
<comment type="caution">
    <text evidence="2">The sequence shown here is derived from an EMBL/GenBank/DDBJ whole genome shotgun (WGS) entry which is preliminary data.</text>
</comment>
<dbReference type="Pfam" id="PF05368">
    <property type="entry name" value="NmrA"/>
    <property type="match status" value="1"/>
</dbReference>
<keyword evidence="3" id="KW-1185">Reference proteome</keyword>
<dbReference type="SUPFAM" id="SSF51735">
    <property type="entry name" value="NAD(P)-binding Rossmann-fold domains"/>
    <property type="match status" value="1"/>
</dbReference>
<dbReference type="AlphaFoldDB" id="A0A830F8C9"/>
<dbReference type="InterPro" id="IPR036291">
    <property type="entry name" value="NAD(P)-bd_dom_sf"/>
</dbReference>
<dbReference type="OrthoDB" id="358920at2157"/>
<dbReference type="PANTHER" id="PTHR12126">
    <property type="entry name" value="NADH-UBIQUINONE OXIDOREDUCTASE 39 KDA SUBUNIT-RELATED"/>
    <property type="match status" value="1"/>
</dbReference>
<protein>
    <submittedName>
        <fullName evidence="2">NADH-binding protein</fullName>
    </submittedName>
</protein>
<dbReference type="Proteomes" id="UP000628840">
    <property type="component" value="Unassembled WGS sequence"/>
</dbReference>
<dbReference type="PANTHER" id="PTHR12126:SF11">
    <property type="entry name" value="NADH DEHYDROGENASE [UBIQUINONE] 1 ALPHA SUBCOMPLEX SUBUNIT 9, MITOCHONDRIAL"/>
    <property type="match status" value="1"/>
</dbReference>
<evidence type="ECO:0000259" key="1">
    <source>
        <dbReference type="Pfam" id="PF05368"/>
    </source>
</evidence>
<dbReference type="InterPro" id="IPR008030">
    <property type="entry name" value="NmrA-like"/>
</dbReference>
<dbReference type="GO" id="GO:0044877">
    <property type="term" value="F:protein-containing complex binding"/>
    <property type="evidence" value="ECO:0007669"/>
    <property type="project" value="TreeGrafter"/>
</dbReference>
<sequence length="297" mass="31669">MRVLVTGASGFIGHHLVPALVAAGHDVRALVRESSRYDPPAGVEVVEGDLLEPASLAGVFADVDAAYYLVHSMQAGEAFAERDRMAAHHFADAAAGAGVSRVIYLSGLGGEDDELSEHLRSRREVESVLRDGGYELTVLRAAIVVGAGSTGFEVVRQLAARLPVMVTPKWVRTPCQPIAVADVVTYLAGVLDAPETAGEVYEIGGPEVLTYQEMMERTAALMGRRLHVVPVPVLSPTLSTYWIDLVTDAPRSVVHPLVHGLKNPVVADDDAIREHVTVELTPFDDAVRAALAAEDDA</sequence>
<dbReference type="InterPro" id="IPR051207">
    <property type="entry name" value="ComplexI_NDUFA9_subunit"/>
</dbReference>
<name>A0A830F8C9_9EURY</name>
<evidence type="ECO:0000313" key="2">
    <source>
        <dbReference type="EMBL" id="GGL29748.1"/>
    </source>
</evidence>
<dbReference type="EMBL" id="BMPF01000001">
    <property type="protein sequence ID" value="GGL29748.1"/>
    <property type="molecule type" value="Genomic_DNA"/>
</dbReference>
<organism evidence="2 3">
    <name type="scientific">Halarchaeum grantii</name>
    <dbReference type="NCBI Taxonomy" id="1193105"/>
    <lineage>
        <taxon>Archaea</taxon>
        <taxon>Methanobacteriati</taxon>
        <taxon>Methanobacteriota</taxon>
        <taxon>Stenosarchaea group</taxon>
        <taxon>Halobacteria</taxon>
        <taxon>Halobacteriales</taxon>
        <taxon>Halobacteriaceae</taxon>
    </lineage>
</organism>
<dbReference type="RefSeq" id="WP_188880292.1">
    <property type="nucleotide sequence ID" value="NZ_BMPF01000001.1"/>
</dbReference>
<feature type="domain" description="NmrA-like" evidence="1">
    <location>
        <begin position="2"/>
        <end position="232"/>
    </location>
</feature>
<dbReference type="Gene3D" id="3.40.50.720">
    <property type="entry name" value="NAD(P)-binding Rossmann-like Domain"/>
    <property type="match status" value="1"/>
</dbReference>